<evidence type="ECO:0000256" key="4">
    <source>
        <dbReference type="ARBA" id="ARBA00022840"/>
    </source>
</evidence>
<name>A0ABR3F5N9_9AGAR</name>
<keyword evidence="1" id="KW-0808">Transferase</keyword>
<keyword evidence="4" id="KW-0067">ATP-binding</keyword>
<keyword evidence="3" id="KW-0418">Kinase</keyword>
<dbReference type="SUPFAM" id="SSF56112">
    <property type="entry name" value="Protein kinase-like (PK-like)"/>
    <property type="match status" value="1"/>
</dbReference>
<dbReference type="PANTHER" id="PTHR44329:SF288">
    <property type="entry name" value="MITOGEN-ACTIVATED PROTEIN KINASE KINASE KINASE 20"/>
    <property type="match status" value="1"/>
</dbReference>
<feature type="region of interest" description="Disordered" evidence="5">
    <location>
        <begin position="550"/>
        <end position="570"/>
    </location>
</feature>
<dbReference type="SMART" id="SM00220">
    <property type="entry name" value="S_TKc"/>
    <property type="match status" value="1"/>
</dbReference>
<keyword evidence="8" id="KW-1185">Reference proteome</keyword>
<dbReference type="PROSITE" id="PS00108">
    <property type="entry name" value="PROTEIN_KINASE_ST"/>
    <property type="match status" value="1"/>
</dbReference>
<dbReference type="PANTHER" id="PTHR44329">
    <property type="entry name" value="SERINE/THREONINE-PROTEIN KINASE TNNI3K-RELATED"/>
    <property type="match status" value="1"/>
</dbReference>
<evidence type="ECO:0000256" key="3">
    <source>
        <dbReference type="ARBA" id="ARBA00022777"/>
    </source>
</evidence>
<accession>A0ABR3F5N9</accession>
<evidence type="ECO:0000256" key="5">
    <source>
        <dbReference type="SAM" id="MobiDB-lite"/>
    </source>
</evidence>
<reference evidence="7 8" key="1">
    <citation type="submission" date="2024-02" db="EMBL/GenBank/DDBJ databases">
        <title>A draft genome for the cacao thread blight pathogen Marasmius crinis-equi.</title>
        <authorList>
            <person name="Cohen S.P."/>
            <person name="Baruah I.K."/>
            <person name="Amoako-Attah I."/>
            <person name="Bukari Y."/>
            <person name="Meinhardt L.W."/>
            <person name="Bailey B.A."/>
        </authorList>
    </citation>
    <scope>NUCLEOTIDE SEQUENCE [LARGE SCALE GENOMIC DNA]</scope>
    <source>
        <strain evidence="7 8">GH-76</strain>
    </source>
</reference>
<evidence type="ECO:0000313" key="7">
    <source>
        <dbReference type="EMBL" id="KAL0570533.1"/>
    </source>
</evidence>
<dbReference type="Gene3D" id="1.10.510.10">
    <property type="entry name" value="Transferase(Phosphotransferase) domain 1"/>
    <property type="match status" value="1"/>
</dbReference>
<dbReference type="PROSITE" id="PS50011">
    <property type="entry name" value="PROTEIN_KINASE_DOM"/>
    <property type="match status" value="1"/>
</dbReference>
<proteinExistence type="predicted"/>
<evidence type="ECO:0000256" key="2">
    <source>
        <dbReference type="ARBA" id="ARBA00022741"/>
    </source>
</evidence>
<evidence type="ECO:0000256" key="1">
    <source>
        <dbReference type="ARBA" id="ARBA00022679"/>
    </source>
</evidence>
<protein>
    <submittedName>
        <fullName evidence="7">Rho guanine nucleotide exchange factor</fullName>
    </submittedName>
</protein>
<sequence length="709" mass="78760">MNLARRYSPFRVRPTDGLDGALRMVEDMLSDERKCRELLEVRGDEAQNCLDALQLLADSRNVAANLRSSILKMMLHLSKRSGLCPNCLIIKNVKKLGAFPVGGGGFGDVWKGKIREQLVCLKVVKVYLRSDMALLMKEYMREAIVWQQLKHPNLLPFVGMYYLDKTREQLCLVSPWMERGDLLQYLKETPRQDVDHQTLVYDVAAGLSYLHERKIVHGDLKSVNILVTPDERACIGDFGLSRVADSHGLRLSTSTSGQARGTIRWLSPELLEPPCHSSTRSDIYAYASVCYEIFTGNTPFHELVEGAVIVAVLRDKRHPARPEDASELTDSMWEIMESCWAHEPNLRPAAADVLSQVGALRSVKTGELVRLQPAPDRDALNLMQIRKNVKYPTVDTMVLVCLPQKEQPQIIKQWHHSRDATVRIIAPEEDIRRIFQECFIGKRNAGMLSRALSCMAPGDFFEELGGDGSEVMRAGGTRTTIVEELRTNSMISQGLIASHIPWAFAGAERSRREAGEGEEETREERLLGDLLVTDEKLVASLRQYEVLQRAASEGRVEERQMDAGGREGRDKVIRQIYEEDSPSPSHSQSPSHVSSANLIPGQISLIPVAGPRTPNPNSRTEAATPIISSPSMSLSHVPPRILSPEPRPSSVISLEGRNLDHLEGTEVLVSAALKLSMGAYMAAGTKMEKAPSSHPLMIFWAGAKSTSPA</sequence>
<gene>
    <name evidence="7" type="primary">TUS1_20</name>
    <name evidence="7" type="ORF">V5O48_011427</name>
</gene>
<dbReference type="InterPro" id="IPR000719">
    <property type="entry name" value="Prot_kinase_dom"/>
</dbReference>
<feature type="domain" description="Protein kinase" evidence="6">
    <location>
        <begin position="95"/>
        <end position="360"/>
    </location>
</feature>
<feature type="compositionally biased region" description="Basic and acidic residues" evidence="5">
    <location>
        <begin position="552"/>
        <end position="570"/>
    </location>
</feature>
<dbReference type="Pfam" id="PF07714">
    <property type="entry name" value="PK_Tyr_Ser-Thr"/>
    <property type="match status" value="1"/>
</dbReference>
<dbReference type="InterPro" id="IPR051681">
    <property type="entry name" value="Ser/Thr_Kinases-Pseudokinases"/>
</dbReference>
<organism evidence="7 8">
    <name type="scientific">Marasmius crinis-equi</name>
    <dbReference type="NCBI Taxonomy" id="585013"/>
    <lineage>
        <taxon>Eukaryota</taxon>
        <taxon>Fungi</taxon>
        <taxon>Dikarya</taxon>
        <taxon>Basidiomycota</taxon>
        <taxon>Agaricomycotina</taxon>
        <taxon>Agaricomycetes</taxon>
        <taxon>Agaricomycetidae</taxon>
        <taxon>Agaricales</taxon>
        <taxon>Marasmiineae</taxon>
        <taxon>Marasmiaceae</taxon>
        <taxon>Marasmius</taxon>
    </lineage>
</organism>
<dbReference type="EMBL" id="JBAHYK010000916">
    <property type="protein sequence ID" value="KAL0570533.1"/>
    <property type="molecule type" value="Genomic_DNA"/>
</dbReference>
<evidence type="ECO:0000313" key="8">
    <source>
        <dbReference type="Proteomes" id="UP001465976"/>
    </source>
</evidence>
<dbReference type="InterPro" id="IPR008271">
    <property type="entry name" value="Ser/Thr_kinase_AS"/>
</dbReference>
<dbReference type="InterPro" id="IPR001245">
    <property type="entry name" value="Ser-Thr/Tyr_kinase_cat_dom"/>
</dbReference>
<keyword evidence="2" id="KW-0547">Nucleotide-binding</keyword>
<dbReference type="Proteomes" id="UP001465976">
    <property type="component" value="Unassembled WGS sequence"/>
</dbReference>
<evidence type="ECO:0000259" key="6">
    <source>
        <dbReference type="PROSITE" id="PS50011"/>
    </source>
</evidence>
<dbReference type="InterPro" id="IPR011009">
    <property type="entry name" value="Kinase-like_dom_sf"/>
</dbReference>
<comment type="caution">
    <text evidence="7">The sequence shown here is derived from an EMBL/GenBank/DDBJ whole genome shotgun (WGS) entry which is preliminary data.</text>
</comment>
<dbReference type="PRINTS" id="PR00109">
    <property type="entry name" value="TYRKINASE"/>
</dbReference>